<name>A0A182FG33_ANOAL</name>
<evidence type="ECO:0000256" key="5">
    <source>
        <dbReference type="ARBA" id="ARBA00023306"/>
    </source>
</evidence>
<reference evidence="7" key="2">
    <citation type="submission" date="2022-08" db="UniProtKB">
        <authorList>
            <consortium name="EnsemblMetazoa"/>
        </authorList>
    </citation>
    <scope>IDENTIFICATION</scope>
    <source>
        <strain evidence="7">STECLA/ALBI9_A</strain>
    </source>
</reference>
<dbReference type="VEuPathDB" id="VectorBase:AALB005474"/>
<dbReference type="PANTHER" id="PTHR22526:SF2">
    <property type="entry name" value="ANAPHASE PROMOTING COMPLEX C SUBUNIT 15, PSEUDOGENE-RELATED"/>
    <property type="match status" value="1"/>
</dbReference>
<dbReference type="PANTHER" id="PTHR22526">
    <property type="entry name" value="ANAPHASE PROMOTING COMPLEX C SUBUNIT 15, PSEUDOGENE-RELATED"/>
    <property type="match status" value="1"/>
</dbReference>
<evidence type="ECO:0000256" key="1">
    <source>
        <dbReference type="ARBA" id="ARBA00004906"/>
    </source>
</evidence>
<evidence type="ECO:0000256" key="2">
    <source>
        <dbReference type="ARBA" id="ARBA00009618"/>
    </source>
</evidence>
<dbReference type="GeneID" id="118463010"/>
<protein>
    <submittedName>
        <fullName evidence="7">Uncharacterized protein</fullName>
    </submittedName>
</protein>
<evidence type="ECO:0000313" key="8">
    <source>
        <dbReference type="Proteomes" id="UP000069272"/>
    </source>
</evidence>
<dbReference type="KEGG" id="aali:118463010"/>
<dbReference type="VEuPathDB" id="VectorBase:AALB20_029912"/>
<comment type="similarity">
    <text evidence="2">Belongs to the APC15 family.</text>
</comment>
<sequence length="114" mass="13006">MFPFFPSLQPSTTYNFWFSVNDAYDDDTEVSAMESEHQEWMNRVTLIGLDLTPIGKSSSEQMENMDTEDEDANDESDDTDNSDEDDDDMDDMNGRDNLPDPIDEAPGYVVDDEL</sequence>
<dbReference type="GO" id="GO:0090266">
    <property type="term" value="P:regulation of mitotic cell cycle spindle assembly checkpoint"/>
    <property type="evidence" value="ECO:0007669"/>
    <property type="project" value="InterPro"/>
</dbReference>
<dbReference type="AlphaFoldDB" id="A0A182FG33"/>
<evidence type="ECO:0000256" key="6">
    <source>
        <dbReference type="SAM" id="MobiDB-lite"/>
    </source>
</evidence>
<organism evidence="7 8">
    <name type="scientific">Anopheles albimanus</name>
    <name type="common">New world malaria mosquito</name>
    <dbReference type="NCBI Taxonomy" id="7167"/>
    <lineage>
        <taxon>Eukaryota</taxon>
        <taxon>Metazoa</taxon>
        <taxon>Ecdysozoa</taxon>
        <taxon>Arthropoda</taxon>
        <taxon>Hexapoda</taxon>
        <taxon>Insecta</taxon>
        <taxon>Pterygota</taxon>
        <taxon>Neoptera</taxon>
        <taxon>Endopterygota</taxon>
        <taxon>Diptera</taxon>
        <taxon>Nematocera</taxon>
        <taxon>Culicoidea</taxon>
        <taxon>Culicidae</taxon>
        <taxon>Anophelinae</taxon>
        <taxon>Anopheles</taxon>
    </lineage>
</organism>
<dbReference type="OrthoDB" id="6362917at2759"/>
<dbReference type="RefSeq" id="XP_035785135.1">
    <property type="nucleotide sequence ID" value="XM_035929242.1"/>
</dbReference>
<keyword evidence="5" id="KW-0131">Cell cycle</keyword>
<dbReference type="GO" id="GO:0005680">
    <property type="term" value="C:anaphase-promoting complex"/>
    <property type="evidence" value="ECO:0007669"/>
    <property type="project" value="InterPro"/>
</dbReference>
<keyword evidence="3" id="KW-0132">Cell division</keyword>
<dbReference type="Pfam" id="PF15243">
    <property type="entry name" value="ANAPC15"/>
    <property type="match status" value="1"/>
</dbReference>
<dbReference type="Proteomes" id="UP000069272">
    <property type="component" value="Chromosome 3L"/>
</dbReference>
<evidence type="ECO:0000256" key="3">
    <source>
        <dbReference type="ARBA" id="ARBA00022618"/>
    </source>
</evidence>
<proteinExistence type="inferred from homology"/>
<accession>A0A182FG33</accession>
<dbReference type="GO" id="GO:0051301">
    <property type="term" value="P:cell division"/>
    <property type="evidence" value="ECO:0007669"/>
    <property type="project" value="UniProtKB-KW"/>
</dbReference>
<keyword evidence="8" id="KW-1185">Reference proteome</keyword>
<dbReference type="STRING" id="7167.A0A182FG33"/>
<dbReference type="InterPro" id="IPR026182">
    <property type="entry name" value="ANAPC15"/>
</dbReference>
<feature type="compositionally biased region" description="Acidic residues" evidence="6">
    <location>
        <begin position="63"/>
        <end position="91"/>
    </location>
</feature>
<feature type="region of interest" description="Disordered" evidence="6">
    <location>
        <begin position="52"/>
        <end position="114"/>
    </location>
</feature>
<keyword evidence="4" id="KW-0498">Mitosis</keyword>
<evidence type="ECO:0000313" key="7">
    <source>
        <dbReference type="EnsemblMetazoa" id="AALB005474-PA"/>
    </source>
</evidence>
<reference evidence="7 8" key="1">
    <citation type="journal article" date="2017" name="G3 (Bethesda)">
        <title>The Physical Genome Mapping of Anopheles albimanus Corrected Scaffold Misassemblies and Identified Interarm Rearrangements in Genus Anopheles.</title>
        <authorList>
            <person name="Artemov G.N."/>
            <person name="Peery A.N."/>
            <person name="Jiang X."/>
            <person name="Tu Z."/>
            <person name="Stegniy V.N."/>
            <person name="Sharakhova M.V."/>
            <person name="Sharakhov I.V."/>
        </authorList>
    </citation>
    <scope>NUCLEOTIDE SEQUENCE [LARGE SCALE GENOMIC DNA]</scope>
    <source>
        <strain evidence="7 8">ALBI9_A</strain>
    </source>
</reference>
<evidence type="ECO:0000256" key="4">
    <source>
        <dbReference type="ARBA" id="ARBA00022776"/>
    </source>
</evidence>
<dbReference type="EnsemblMetazoa" id="AALB005474-RA">
    <property type="protein sequence ID" value="AALB005474-PA"/>
    <property type="gene ID" value="AALB005474"/>
</dbReference>
<comment type="pathway">
    <text evidence="1">Protein modification; protein ubiquitination.</text>
</comment>